<feature type="region of interest" description="Disordered" evidence="2">
    <location>
        <begin position="615"/>
        <end position="644"/>
    </location>
</feature>
<feature type="region of interest" description="Disordered" evidence="2">
    <location>
        <begin position="779"/>
        <end position="899"/>
    </location>
</feature>
<feature type="compositionally biased region" description="Low complexity" evidence="2">
    <location>
        <begin position="662"/>
        <end position="682"/>
    </location>
</feature>
<feature type="compositionally biased region" description="Low complexity" evidence="2">
    <location>
        <begin position="837"/>
        <end position="855"/>
    </location>
</feature>
<feature type="compositionally biased region" description="Low complexity" evidence="2">
    <location>
        <begin position="386"/>
        <end position="400"/>
    </location>
</feature>
<evidence type="ECO:0000256" key="1">
    <source>
        <dbReference type="SAM" id="Coils"/>
    </source>
</evidence>
<evidence type="ECO:0000256" key="2">
    <source>
        <dbReference type="SAM" id="MobiDB-lite"/>
    </source>
</evidence>
<reference evidence="3" key="1">
    <citation type="journal article" date="2020" name="Fungal Divers.">
        <title>Resolving the Mortierellaceae phylogeny through synthesis of multi-gene phylogenetics and phylogenomics.</title>
        <authorList>
            <person name="Vandepol N."/>
            <person name="Liber J."/>
            <person name="Desiro A."/>
            <person name="Na H."/>
            <person name="Kennedy M."/>
            <person name="Barry K."/>
            <person name="Grigoriev I.V."/>
            <person name="Miller A.N."/>
            <person name="O'Donnell K."/>
            <person name="Stajich J.E."/>
            <person name="Bonito G."/>
        </authorList>
    </citation>
    <scope>NUCLEOTIDE SEQUENCE</scope>
    <source>
        <strain evidence="3">NVP60</strain>
    </source>
</reference>
<feature type="compositionally biased region" description="Pro residues" evidence="2">
    <location>
        <begin position="826"/>
        <end position="836"/>
    </location>
</feature>
<feature type="region of interest" description="Disordered" evidence="2">
    <location>
        <begin position="477"/>
        <end position="577"/>
    </location>
</feature>
<keyword evidence="1" id="KW-0175">Coiled coil</keyword>
<organism evidence="3 4">
    <name type="scientific">Linnemannia gamsii</name>
    <dbReference type="NCBI Taxonomy" id="64522"/>
    <lineage>
        <taxon>Eukaryota</taxon>
        <taxon>Fungi</taxon>
        <taxon>Fungi incertae sedis</taxon>
        <taxon>Mucoromycota</taxon>
        <taxon>Mortierellomycotina</taxon>
        <taxon>Mortierellomycetes</taxon>
        <taxon>Mortierellales</taxon>
        <taxon>Mortierellaceae</taxon>
        <taxon>Linnemannia</taxon>
    </lineage>
</organism>
<evidence type="ECO:0000313" key="4">
    <source>
        <dbReference type="Proteomes" id="UP000823405"/>
    </source>
</evidence>
<feature type="compositionally biased region" description="Low complexity" evidence="2">
    <location>
        <begin position="503"/>
        <end position="512"/>
    </location>
</feature>
<protein>
    <submittedName>
        <fullName evidence="3">Uncharacterized protein</fullName>
    </submittedName>
</protein>
<feature type="compositionally biased region" description="Polar residues" evidence="2">
    <location>
        <begin position="866"/>
        <end position="877"/>
    </location>
</feature>
<keyword evidence="4" id="KW-1185">Reference proteome</keyword>
<dbReference type="OrthoDB" id="2435841at2759"/>
<feature type="compositionally biased region" description="Basic and acidic residues" evidence="2">
    <location>
        <begin position="477"/>
        <end position="490"/>
    </location>
</feature>
<feature type="region of interest" description="Disordered" evidence="2">
    <location>
        <begin position="661"/>
        <end position="688"/>
    </location>
</feature>
<dbReference type="AlphaFoldDB" id="A0A9P6RAJ8"/>
<comment type="caution">
    <text evidence="3">The sequence shown here is derived from an EMBL/GenBank/DDBJ whole genome shotgun (WGS) entry which is preliminary data.</text>
</comment>
<feature type="coiled-coil region" evidence="1">
    <location>
        <begin position="75"/>
        <end position="102"/>
    </location>
</feature>
<proteinExistence type="predicted"/>
<feature type="compositionally biased region" description="Low complexity" evidence="2">
    <location>
        <begin position="527"/>
        <end position="546"/>
    </location>
</feature>
<feature type="compositionally biased region" description="Low complexity" evidence="2">
    <location>
        <begin position="813"/>
        <end position="825"/>
    </location>
</feature>
<feature type="region of interest" description="Disordered" evidence="2">
    <location>
        <begin position="369"/>
        <end position="442"/>
    </location>
</feature>
<dbReference type="EMBL" id="JAAAIN010000338">
    <property type="protein sequence ID" value="KAG0316012.1"/>
    <property type="molecule type" value="Genomic_DNA"/>
</dbReference>
<feature type="compositionally biased region" description="Low complexity" evidence="2">
    <location>
        <begin position="557"/>
        <end position="577"/>
    </location>
</feature>
<dbReference type="Proteomes" id="UP000823405">
    <property type="component" value="Unassembled WGS sequence"/>
</dbReference>
<name>A0A9P6RAJ8_9FUNG</name>
<accession>A0A9P6RAJ8</accession>
<evidence type="ECO:0000313" key="3">
    <source>
        <dbReference type="EMBL" id="KAG0316012.1"/>
    </source>
</evidence>
<gene>
    <name evidence="3" type="ORF">BGZ97_007574</name>
</gene>
<sequence>MTTVAERLGEAHEQLLKLYTSIPVLTPCLESIKSNQAEFVVLNNRLRNLQEIITAGQFRAEKTRKQLDSVFTINKGECERAYRQETNDLKTYEDERRKCLRQRDDVVTVRYRLQKERSLLLEETRQLKKITESVFDRSKDEVANTDFPEELYWQLELREYDIKIIEVRNSVSKFNIALTSLARAANLTEAALMAFLGYPDAAYKVWRVEYALKASQKMRLYLRVELSLSNAYSNADSAREACPNIVSLQAPPVKPSAAQSYFEPITKNAKGKYKIVPFDSEAPLREYIARLRTAHKTAERMLAQETERLNAMQRYRESIIPRLAQIRRHVFQNSRLNGYQIEGWEDAMGRSLLGTEADILVRGGIHDVGTSSDSSSLGSQIRPPLSTSSSQSVPTNNSSDSFEEDEEAMNTVHSRGERRGSGRGVPDVDDQGSSSDPNRPMTVDDIRVVLSVGRAPLSTVAPGNMLGSEVLMQVDRQRQAQEIKDRERVRARSRSRSGREPEPSSSSGSGSSDHQQRQGSNGFSALGGNSTSSSSSNQPTSTNSSSGEREGRKKSRGLFSFARGRRGSSSSNRASDAGDAMVPLVIVPTPPIFQLSGRNNRSSVDISNNIRDRMHISQDHGSRHRRNVPSISISNEDDEGGLSQHPLRRTMLDNASLIQLPSSVSTSTSRSIGSSITNNTTNGAPPPPFSVPSRPRVMSMDEYVGVGPVVRGGGDEPIRPFEDVHGSGPLIPSYGEHEQHQSIDPESMMITGPSGAFNGGGLGSLTENDEEMEAQNLLLGRTSPPAPPVSSSSAIFQPHHRSTQSFQLPLPSPGGRSRSRSLSPHPISPYPYPIAPPATGSSSDISSGGSTTSTGRAHYQHHHYSFSDQTPDGSTLSLGVPPPDYAARPPEYSPSPPSISLVLPTAVSTTITSPL</sequence>